<name>A0AC35UFR2_9BILA</name>
<protein>
    <submittedName>
        <fullName evidence="2">Lysophosphatidylserine lipase ABHD12</fullName>
    </submittedName>
</protein>
<sequence length="334" mass="38081">MAFASYLKFIIPTCFLLTYGSLPVIIYFKASLFQELIFLSFMNKDKDIRDMRKHGIKSKGRSFYLSNRNGKKKVGAYHLLPKDLSDEHHNEILMDKDYEDLLKDSQFPVVIYFHGIKGCRSNFPRVALYNKLTNLNCHVIAIDYQGFGDSDGKATEDGMVESAIDVCKYVNDIVGNKFYIWGHSFGTGISLKTAAILTLDNIIPSGIVLESAFSSLKEVLNIHYISKLYNWSPFILENMILDPFTKIGLTALSTEHILKTDSPILMLHAEDDTKIPICLNTKLFNVALDSGKNVQRIIFPKSKQFGHCSIYKSEELNQLLPHFFLNCYNKQVFK</sequence>
<organism evidence="1 2">
    <name type="scientific">Rhabditophanes sp. KR3021</name>
    <dbReference type="NCBI Taxonomy" id="114890"/>
    <lineage>
        <taxon>Eukaryota</taxon>
        <taxon>Metazoa</taxon>
        <taxon>Ecdysozoa</taxon>
        <taxon>Nematoda</taxon>
        <taxon>Chromadorea</taxon>
        <taxon>Rhabditida</taxon>
        <taxon>Tylenchina</taxon>
        <taxon>Panagrolaimomorpha</taxon>
        <taxon>Strongyloidoidea</taxon>
        <taxon>Alloionematidae</taxon>
        <taxon>Rhabditophanes</taxon>
    </lineage>
</organism>
<evidence type="ECO:0000313" key="2">
    <source>
        <dbReference type="WBParaSite" id="RSKR_0001071000.1"/>
    </source>
</evidence>
<dbReference type="WBParaSite" id="RSKR_0001071000.1">
    <property type="protein sequence ID" value="RSKR_0001071000.1"/>
    <property type="gene ID" value="RSKR_0001071000"/>
</dbReference>
<proteinExistence type="predicted"/>
<dbReference type="Proteomes" id="UP000095286">
    <property type="component" value="Unplaced"/>
</dbReference>
<reference evidence="2" key="1">
    <citation type="submission" date="2016-11" db="UniProtKB">
        <authorList>
            <consortium name="WormBaseParasite"/>
        </authorList>
    </citation>
    <scope>IDENTIFICATION</scope>
    <source>
        <strain evidence="2">KR3021</strain>
    </source>
</reference>
<evidence type="ECO:0000313" key="1">
    <source>
        <dbReference type="Proteomes" id="UP000095286"/>
    </source>
</evidence>
<accession>A0AC35UFR2</accession>